<dbReference type="AlphaFoldDB" id="C3MB34"/>
<dbReference type="Proteomes" id="UP000001054">
    <property type="component" value="Chromosome"/>
</dbReference>
<evidence type="ECO:0000313" key="1">
    <source>
        <dbReference type="EMBL" id="ACP25027.1"/>
    </source>
</evidence>
<dbReference type="EMBL" id="CP001389">
    <property type="protein sequence ID" value="ACP25027.1"/>
    <property type="molecule type" value="Genomic_DNA"/>
</dbReference>
<organism evidence="1 2">
    <name type="scientific">Sinorhizobium fredii (strain NBRC 101917 / NGR234)</name>
    <dbReference type="NCBI Taxonomy" id="394"/>
    <lineage>
        <taxon>Bacteria</taxon>
        <taxon>Pseudomonadati</taxon>
        <taxon>Pseudomonadota</taxon>
        <taxon>Alphaproteobacteria</taxon>
        <taxon>Hyphomicrobiales</taxon>
        <taxon>Rhizobiaceae</taxon>
        <taxon>Sinorhizobium/Ensifer group</taxon>
        <taxon>Sinorhizobium</taxon>
    </lineage>
</organism>
<dbReference type="HOGENOM" id="CLU_2013445_0_0_5"/>
<proteinExistence type="predicted"/>
<sequence>MQMYPCTRLRRAPGAGTVRQQHRHQIARLAFGAVKAGIGYAHGRFMERMQPDARRLSLFSPYLGDTGDILVHCHDKPRYAVQIPRRTAGKTHPAASCRVVHCWLAQQANPFFFKTLQALTALL</sequence>
<keyword evidence="2" id="KW-1185">Reference proteome</keyword>
<dbReference type="STRING" id="394.NGR_c12460"/>
<dbReference type="KEGG" id="rhi:NGR_c12460"/>
<evidence type="ECO:0000313" key="2">
    <source>
        <dbReference type="Proteomes" id="UP000001054"/>
    </source>
</evidence>
<reference evidence="1 2" key="1">
    <citation type="journal article" date="2009" name="Appl. Environ. Microbiol.">
        <title>Rhizobium sp. strain NGR234 possesses a remarkable number of secretion systems.</title>
        <authorList>
            <person name="Schmeisser C."/>
            <person name="Liesegang H."/>
            <person name="Krysciak D."/>
            <person name="Bakkou N."/>
            <person name="Le Quere A."/>
            <person name="Wollherr A."/>
            <person name="Heinemeyer I."/>
            <person name="Morgenstern B."/>
            <person name="Pommerening-Roeser A."/>
            <person name="Flores M."/>
            <person name="Palacios R."/>
            <person name="Brenner S."/>
            <person name="Gottschalk G."/>
            <person name="Schmitz R.A."/>
            <person name="Broughton W.J."/>
            <person name="Perret X."/>
            <person name="Strittmatter A.W."/>
            <person name="Streit W.R."/>
        </authorList>
    </citation>
    <scope>NUCLEOTIDE SEQUENCE [LARGE SCALE GENOMIC DNA]</scope>
    <source>
        <strain evidence="2">NBRC 101917 / NGR234</strain>
    </source>
</reference>
<name>C3MB34_SINFN</name>
<dbReference type="OrthoDB" id="9811070at2"/>
<accession>C3MB34</accession>
<protein>
    <submittedName>
        <fullName evidence="1">Uncharacterized protein</fullName>
    </submittedName>
</protein>
<gene>
    <name evidence="1" type="ordered locus">NGR_c12460</name>
</gene>